<dbReference type="GO" id="GO:0016491">
    <property type="term" value="F:oxidoreductase activity"/>
    <property type="evidence" value="ECO:0007669"/>
    <property type="project" value="UniProtKB-KW"/>
</dbReference>
<dbReference type="EMBL" id="JAKRYL010000008">
    <property type="protein sequence ID" value="MCL7747434.1"/>
    <property type="molecule type" value="Genomic_DNA"/>
</dbReference>
<evidence type="ECO:0000259" key="3">
    <source>
        <dbReference type="Pfam" id="PF00881"/>
    </source>
</evidence>
<comment type="caution">
    <text evidence="4">The sequence shown here is derived from an EMBL/GenBank/DDBJ whole genome shotgun (WGS) entry which is preliminary data.</text>
</comment>
<dbReference type="CDD" id="cd02137">
    <property type="entry name" value="MhqN-like"/>
    <property type="match status" value="1"/>
</dbReference>
<dbReference type="InterPro" id="IPR029479">
    <property type="entry name" value="Nitroreductase"/>
</dbReference>
<accession>A0A9X2CT00</accession>
<gene>
    <name evidence="4" type="ORF">MF646_09905</name>
</gene>
<evidence type="ECO:0000313" key="5">
    <source>
        <dbReference type="Proteomes" id="UP001139150"/>
    </source>
</evidence>
<dbReference type="Proteomes" id="UP001139150">
    <property type="component" value="Unassembled WGS sequence"/>
</dbReference>
<evidence type="ECO:0000313" key="4">
    <source>
        <dbReference type="EMBL" id="MCL7747434.1"/>
    </source>
</evidence>
<evidence type="ECO:0000256" key="2">
    <source>
        <dbReference type="ARBA" id="ARBA00023002"/>
    </source>
</evidence>
<comment type="similarity">
    <text evidence="1">Belongs to the nitroreductase family.</text>
</comment>
<dbReference type="PANTHER" id="PTHR43673">
    <property type="entry name" value="NAD(P)H NITROREDUCTASE YDGI-RELATED"/>
    <property type="match status" value="1"/>
</dbReference>
<dbReference type="RefSeq" id="WP_250096336.1">
    <property type="nucleotide sequence ID" value="NZ_JAKRYL010000008.1"/>
</dbReference>
<dbReference type="Pfam" id="PF00881">
    <property type="entry name" value="Nitroreductase"/>
    <property type="match status" value="1"/>
</dbReference>
<dbReference type="InterPro" id="IPR000415">
    <property type="entry name" value="Nitroreductase-like"/>
</dbReference>
<protein>
    <submittedName>
        <fullName evidence="4">Nitroreductase family protein</fullName>
    </submittedName>
</protein>
<sequence length="216" mass="24441">MSISLRQQEKNVLYNIMEERHSVKHYESNYKISKAELEEMLTAAITAPSAWNLQHWRFLVIEDQKKQEELLPIAYYQQQIVDASAVVAVLGDLEANKEAEGVYQEAVKKGFMSEEIKNTLVDQINGAYKRGGSFARDAAFLNASLAAMQFMLAAKSKGYDTCPIGGFKQQEFINKFHVPDRFTPIMLITVGKAAKDAYPSSRKALDKVVTYNSFQR</sequence>
<organism evidence="4 5">
    <name type="scientific">Halalkalibacter alkaliphilus</name>
    <dbReference type="NCBI Taxonomy" id="2917993"/>
    <lineage>
        <taxon>Bacteria</taxon>
        <taxon>Bacillati</taxon>
        <taxon>Bacillota</taxon>
        <taxon>Bacilli</taxon>
        <taxon>Bacillales</taxon>
        <taxon>Bacillaceae</taxon>
        <taxon>Halalkalibacter</taxon>
    </lineage>
</organism>
<dbReference type="SUPFAM" id="SSF55469">
    <property type="entry name" value="FMN-dependent nitroreductase-like"/>
    <property type="match status" value="1"/>
</dbReference>
<proteinExistence type="inferred from homology"/>
<dbReference type="AlphaFoldDB" id="A0A9X2CT00"/>
<feature type="domain" description="Nitroreductase" evidence="3">
    <location>
        <begin position="18"/>
        <end position="192"/>
    </location>
</feature>
<name>A0A9X2CT00_9BACI</name>
<dbReference type="PANTHER" id="PTHR43673:SF3">
    <property type="entry name" value="NAD(P)H NITROREDUCTASE YODC-RELATED"/>
    <property type="match status" value="1"/>
</dbReference>
<keyword evidence="5" id="KW-1185">Reference proteome</keyword>
<dbReference type="Gene3D" id="3.40.109.10">
    <property type="entry name" value="NADH Oxidase"/>
    <property type="match status" value="1"/>
</dbReference>
<evidence type="ECO:0000256" key="1">
    <source>
        <dbReference type="ARBA" id="ARBA00007118"/>
    </source>
</evidence>
<keyword evidence="2" id="KW-0560">Oxidoreductase</keyword>
<reference evidence="4" key="1">
    <citation type="submission" date="2022-02" db="EMBL/GenBank/DDBJ databases">
        <title>Halalkalibacter sp. nov. isolated from Lonar Lake, India.</title>
        <authorList>
            <person name="Joshi A."/>
            <person name="Thite S."/>
            <person name="Lodha T."/>
        </authorList>
    </citation>
    <scope>NUCLEOTIDE SEQUENCE</scope>
    <source>
        <strain evidence="4">MEB205</strain>
    </source>
</reference>